<geneLocation type="plasmid" evidence="1 2">
    <name>unnamed1</name>
</geneLocation>
<dbReference type="KEGG" id="pson:JI735_34430"/>
<gene>
    <name evidence="1" type="ORF">JI735_34430</name>
</gene>
<dbReference type="AlphaFoldDB" id="A0A974PIC6"/>
<name>A0A974PIC6_9BACL</name>
<protein>
    <submittedName>
        <fullName evidence="1">Uncharacterized protein</fullName>
    </submittedName>
</protein>
<sequence length="192" mass="22262">MAYSESGDAKCTFMPLCAGVEEARTKLKDADAQEDWFVRPMMLEAEYTAQAKDYTGIVDGVPYLLYMDVNGATVFGPVILVENWRYWQHLKHRSPSVELLEMLSRTHTEIMMCVEEKPETLQMSICDGQRLIRFPAMTKKEIVRHWMMDSFSHEKNELLFDAAVLRLIPDYITSAELSWLKYEFIAGLKQTF</sequence>
<organism evidence="1 2">
    <name type="scientific">Paenibacillus sonchi</name>
    <dbReference type="NCBI Taxonomy" id="373687"/>
    <lineage>
        <taxon>Bacteria</taxon>
        <taxon>Bacillati</taxon>
        <taxon>Bacillota</taxon>
        <taxon>Bacilli</taxon>
        <taxon>Bacillales</taxon>
        <taxon>Paenibacillaceae</taxon>
        <taxon>Paenibacillus</taxon>
        <taxon>Paenibacillus sonchi group</taxon>
    </lineage>
</organism>
<evidence type="ECO:0000313" key="2">
    <source>
        <dbReference type="Proteomes" id="UP000595841"/>
    </source>
</evidence>
<dbReference type="RefSeq" id="WP_039832830.1">
    <property type="nucleotide sequence ID" value="NZ_CP068596.1"/>
</dbReference>
<dbReference type="Proteomes" id="UP000595841">
    <property type="component" value="Plasmid unnamed1"/>
</dbReference>
<accession>A0A974PIC6</accession>
<keyword evidence="2" id="KW-1185">Reference proteome</keyword>
<keyword evidence="1" id="KW-0614">Plasmid</keyword>
<reference evidence="1 2" key="1">
    <citation type="submission" date="2021-01" db="EMBL/GenBank/DDBJ databases">
        <title>Whole genome sequence of Paenibacillus sonchi LMG 24727 for comparative genomics.</title>
        <authorList>
            <person name="Lee G."/>
            <person name="Kim M.-J."/>
            <person name="Lim K."/>
            <person name="Shin J.-H."/>
        </authorList>
    </citation>
    <scope>NUCLEOTIDE SEQUENCE [LARGE SCALE GENOMIC DNA]</scope>
    <source>
        <strain evidence="1 2">LMG 24727</strain>
        <plasmid evidence="1 2">unnamed1</plasmid>
    </source>
</reference>
<dbReference type="EMBL" id="CP068596">
    <property type="protein sequence ID" value="QQZ64534.1"/>
    <property type="molecule type" value="Genomic_DNA"/>
</dbReference>
<proteinExistence type="predicted"/>
<evidence type="ECO:0000313" key="1">
    <source>
        <dbReference type="EMBL" id="QQZ64534.1"/>
    </source>
</evidence>